<protein>
    <submittedName>
        <fullName evidence="3">UspA domain-containing protein</fullName>
    </submittedName>
</protein>
<sequence length="287" mass="31519">MFQRIVLLITPSGMCADASEAAVALASHCRARLYVLCVLHEAGHCWDTLFGTPPPEEAEERKAVLEAYFRERLGGGTGCAVETTCGFTEVEAQRFAWRMGADLIVAGWDMEEGKPFSQDRARHLHTLNRLCLGARCPVLVVSKPFGRMPLRFSRILAATDFSRESDHAVRYAAELAEGLEAKLRILHVVESPRPLTDEAVGDIRRTLAAHYAKDVAGRPFEAFDVSSGEPRQTIVEHALDTEADLIVMAHRRAENSVFEPEADSVLAYVSQNAACPTLSLNRSAGGR</sequence>
<dbReference type="SUPFAM" id="SSF52402">
    <property type="entry name" value="Adenine nucleotide alpha hydrolases-like"/>
    <property type="match status" value="2"/>
</dbReference>
<dbReference type="Proteomes" id="UP000014975">
    <property type="component" value="Unassembled WGS sequence"/>
</dbReference>
<reference evidence="3 4" key="1">
    <citation type="journal article" date="2013" name="Genome Announc.">
        <title>Draft genome sequences for three mercury-methylating, sulfate-reducing bacteria.</title>
        <authorList>
            <person name="Brown S.D."/>
            <person name="Hurt R.A.Jr."/>
            <person name="Gilmour C.C."/>
            <person name="Elias D.A."/>
        </authorList>
    </citation>
    <scope>NUCLEOTIDE SEQUENCE [LARGE SCALE GENOMIC DNA]</scope>
    <source>
        <strain evidence="3 4">DSM 16529</strain>
    </source>
</reference>
<comment type="caution">
    <text evidence="3">The sequence shown here is derived from an EMBL/GenBank/DDBJ whole genome shotgun (WGS) entry which is preliminary data.</text>
</comment>
<dbReference type="eggNOG" id="COG0589">
    <property type="taxonomic scope" value="Bacteria"/>
</dbReference>
<proteinExistence type="inferred from homology"/>
<keyword evidence="4" id="KW-1185">Reference proteome</keyword>
<organism evidence="3 4">
    <name type="scientific">Alkalidesulfovibrio alkalitolerans DSM 16529</name>
    <dbReference type="NCBI Taxonomy" id="1121439"/>
    <lineage>
        <taxon>Bacteria</taxon>
        <taxon>Pseudomonadati</taxon>
        <taxon>Thermodesulfobacteriota</taxon>
        <taxon>Desulfovibrionia</taxon>
        <taxon>Desulfovibrionales</taxon>
        <taxon>Desulfovibrionaceae</taxon>
        <taxon>Alkalidesulfovibrio</taxon>
    </lineage>
</organism>
<gene>
    <name evidence="3" type="ORF">dsat_2374</name>
</gene>
<dbReference type="PANTHER" id="PTHR46268:SF6">
    <property type="entry name" value="UNIVERSAL STRESS PROTEIN UP12"/>
    <property type="match status" value="1"/>
</dbReference>
<dbReference type="STRING" id="1121439.dsat_2374"/>
<evidence type="ECO:0000259" key="2">
    <source>
        <dbReference type="Pfam" id="PF00582"/>
    </source>
</evidence>
<name>S7TE90_9BACT</name>
<dbReference type="CDD" id="cd00293">
    <property type="entry name" value="USP-like"/>
    <property type="match status" value="2"/>
</dbReference>
<dbReference type="OrthoDB" id="5512840at2"/>
<dbReference type="InterPro" id="IPR014729">
    <property type="entry name" value="Rossmann-like_a/b/a_fold"/>
</dbReference>
<dbReference type="Pfam" id="PF00582">
    <property type="entry name" value="Usp"/>
    <property type="match status" value="2"/>
</dbReference>
<comment type="similarity">
    <text evidence="1">Belongs to the universal stress protein A family.</text>
</comment>
<feature type="domain" description="UspA" evidence="2">
    <location>
        <begin position="152"/>
        <end position="278"/>
    </location>
</feature>
<accession>S7TE90</accession>
<dbReference type="RefSeq" id="WP_020886260.1">
    <property type="nucleotide sequence ID" value="NZ_ATHI01000005.1"/>
</dbReference>
<dbReference type="PATRIC" id="fig|1121439.3.peg.769"/>
<dbReference type="InterPro" id="IPR006016">
    <property type="entry name" value="UspA"/>
</dbReference>
<dbReference type="AlphaFoldDB" id="S7TE90"/>
<evidence type="ECO:0000313" key="4">
    <source>
        <dbReference type="Proteomes" id="UP000014975"/>
    </source>
</evidence>
<feature type="domain" description="UspA" evidence="2">
    <location>
        <begin position="1"/>
        <end position="141"/>
    </location>
</feature>
<dbReference type="Gene3D" id="3.40.50.620">
    <property type="entry name" value="HUPs"/>
    <property type="match status" value="2"/>
</dbReference>
<dbReference type="PANTHER" id="PTHR46268">
    <property type="entry name" value="STRESS RESPONSE PROTEIN NHAX"/>
    <property type="match status" value="1"/>
</dbReference>
<dbReference type="EMBL" id="ATHI01000005">
    <property type="protein sequence ID" value="EPR35011.1"/>
    <property type="molecule type" value="Genomic_DNA"/>
</dbReference>
<evidence type="ECO:0000256" key="1">
    <source>
        <dbReference type="ARBA" id="ARBA00008791"/>
    </source>
</evidence>
<evidence type="ECO:0000313" key="3">
    <source>
        <dbReference type="EMBL" id="EPR35011.1"/>
    </source>
</evidence>